<proteinExistence type="predicted"/>
<reference evidence="1 2" key="1">
    <citation type="journal article" date="2023" name="Hortic Res">
        <title>Pangenome of water caltrop reveals structural variations and asymmetric subgenome divergence after allopolyploidization.</title>
        <authorList>
            <person name="Zhang X."/>
            <person name="Chen Y."/>
            <person name="Wang L."/>
            <person name="Yuan Y."/>
            <person name="Fang M."/>
            <person name="Shi L."/>
            <person name="Lu R."/>
            <person name="Comes H.P."/>
            <person name="Ma Y."/>
            <person name="Chen Y."/>
            <person name="Huang G."/>
            <person name="Zhou Y."/>
            <person name="Zheng Z."/>
            <person name="Qiu Y."/>
        </authorList>
    </citation>
    <scope>NUCLEOTIDE SEQUENCE [LARGE SCALE GENOMIC DNA]</scope>
    <source>
        <strain evidence="1">F231</strain>
    </source>
</reference>
<accession>A0AAN7RGF9</accession>
<evidence type="ECO:0000313" key="1">
    <source>
        <dbReference type="EMBL" id="KAK4796158.1"/>
    </source>
</evidence>
<sequence>MPPDNCTAVASGLGLTENTDPYPSLICPGICAQALRSGLKARVGDGAAARAQHKVRDCTLTRPSVASKPEMQWSCVRQQRWRAPSTLEGTKIEFSDLHMYALGSSH</sequence>
<organism evidence="1 2">
    <name type="scientific">Trapa natans</name>
    <name type="common">Water chestnut</name>
    <dbReference type="NCBI Taxonomy" id="22666"/>
    <lineage>
        <taxon>Eukaryota</taxon>
        <taxon>Viridiplantae</taxon>
        <taxon>Streptophyta</taxon>
        <taxon>Embryophyta</taxon>
        <taxon>Tracheophyta</taxon>
        <taxon>Spermatophyta</taxon>
        <taxon>Magnoliopsida</taxon>
        <taxon>eudicotyledons</taxon>
        <taxon>Gunneridae</taxon>
        <taxon>Pentapetalae</taxon>
        <taxon>rosids</taxon>
        <taxon>malvids</taxon>
        <taxon>Myrtales</taxon>
        <taxon>Lythraceae</taxon>
        <taxon>Trapa</taxon>
    </lineage>
</organism>
<dbReference type="EMBL" id="JAXQNO010000006">
    <property type="protein sequence ID" value="KAK4796158.1"/>
    <property type="molecule type" value="Genomic_DNA"/>
</dbReference>
<gene>
    <name evidence="1" type="ORF">SAY86_028484</name>
</gene>
<evidence type="ECO:0000313" key="2">
    <source>
        <dbReference type="Proteomes" id="UP001346149"/>
    </source>
</evidence>
<dbReference type="AlphaFoldDB" id="A0AAN7RGF9"/>
<keyword evidence="2" id="KW-1185">Reference proteome</keyword>
<name>A0AAN7RGF9_TRANT</name>
<comment type="caution">
    <text evidence="1">The sequence shown here is derived from an EMBL/GenBank/DDBJ whole genome shotgun (WGS) entry which is preliminary data.</text>
</comment>
<dbReference type="Proteomes" id="UP001346149">
    <property type="component" value="Unassembled WGS sequence"/>
</dbReference>
<protein>
    <submittedName>
        <fullName evidence="1">Uncharacterized protein</fullName>
    </submittedName>
</protein>